<reference evidence="1" key="1">
    <citation type="submission" date="2018-02" db="EMBL/GenBank/DDBJ databases">
        <title>Rhizophora mucronata_Transcriptome.</title>
        <authorList>
            <person name="Meera S.P."/>
            <person name="Sreeshan A."/>
            <person name="Augustine A."/>
        </authorList>
    </citation>
    <scope>NUCLEOTIDE SEQUENCE</scope>
    <source>
        <tissue evidence="1">Leaf</tissue>
    </source>
</reference>
<protein>
    <submittedName>
        <fullName evidence="1">Uncharacterized protein</fullName>
    </submittedName>
</protein>
<dbReference type="AlphaFoldDB" id="A0A2P2QT74"/>
<dbReference type="EMBL" id="GGEC01089702">
    <property type="protein sequence ID" value="MBX70186.1"/>
    <property type="molecule type" value="Transcribed_RNA"/>
</dbReference>
<accession>A0A2P2QT74</accession>
<name>A0A2P2QT74_RHIMU</name>
<organism evidence="1">
    <name type="scientific">Rhizophora mucronata</name>
    <name type="common">Asiatic mangrove</name>
    <dbReference type="NCBI Taxonomy" id="61149"/>
    <lineage>
        <taxon>Eukaryota</taxon>
        <taxon>Viridiplantae</taxon>
        <taxon>Streptophyta</taxon>
        <taxon>Embryophyta</taxon>
        <taxon>Tracheophyta</taxon>
        <taxon>Spermatophyta</taxon>
        <taxon>Magnoliopsida</taxon>
        <taxon>eudicotyledons</taxon>
        <taxon>Gunneridae</taxon>
        <taxon>Pentapetalae</taxon>
        <taxon>rosids</taxon>
        <taxon>fabids</taxon>
        <taxon>Malpighiales</taxon>
        <taxon>Rhizophoraceae</taxon>
        <taxon>Rhizophora</taxon>
    </lineage>
</organism>
<evidence type="ECO:0000313" key="1">
    <source>
        <dbReference type="EMBL" id="MBX70186.1"/>
    </source>
</evidence>
<sequence>MQEVWKKKLYSKKKGAKLTLHK</sequence>
<proteinExistence type="predicted"/>